<dbReference type="RefSeq" id="XP_030379021.1">
    <property type="nucleotide sequence ID" value="XM_030523161.1"/>
</dbReference>
<sequence>MGIKTFQKKLDEFIRRNDIAPWYQALSPAQETIFHRLSNDLRDDFEQGTSYRVQKCLVCLGLSPVINTKKIRSMVQLSRGNDLAFLFFILEAYYKTYAKDHSYSFNEKILMTGLAELDMKPTLRELDRILPPGVPETYATAKVQWAISKVESGAFSNVGSRSKDKLPSKPNNQNQEDGPKILPYFQKQPRPIQRHLDLTYRPKKFTVTLPFWEVGKPPDYGPYTPAPWFASYELKPAVRVIKHAVDDAVTKVCEKQAEVENKENAESDQDPKEDSEEEPRNLCAYHRFLKEQMALLQDELTVKARDRCLEMIDIEHISRKMRCRRIVSQLDHDIDLYVEKYNKIVKSENTTLLTIVGTECNVCRAYVPTPIQNKEEKSLVGDCMGVAHTNVLQTYKGKRLTGGGLRIADIDFEGDLEPCKKGTLPEPTNCPEEREELPKKGHVEGTRISFSTDYKKANIDVRYTAKQTKKTFFKAAEKHKPYQFKYKRVFKTGRQEVNDLGKHIKKSFVRALNKSDDDELLQSICVDNKPKDNDQLAEGDGELELEVVDICRSKLTDSTGSTNETSDHSKYSHVDHRIPIIDAVVQCAVKIWKKRVEIKRAEMEYNEQNEFRDSTILTYDDIDKFDPDDIKLMDRLLKDGMNELKKNKRFVLAMLPFSHKLPILREWVKRRYGKRYSQKELDAHMKISEQIFEIVMSLQTSPPDVDLLEMEDTEQSFKDYKKMLEMAENVKTKYYEIINSTFFKHSNFCWYAMGAYLCPGGPPRSTFYSYMPATPRNLHRHHVWNGEYRNYRQLRDMVRSRKNGEQAQ</sequence>
<evidence type="ECO:0000313" key="4">
    <source>
        <dbReference type="Proteomes" id="UP000504634"/>
    </source>
</evidence>
<feature type="domain" description="DUF4771" evidence="3">
    <location>
        <begin position="624"/>
        <end position="777"/>
    </location>
</feature>
<proteinExistence type="predicted"/>
<feature type="compositionally biased region" description="Basic and acidic residues" evidence="1">
    <location>
        <begin position="258"/>
        <end position="272"/>
    </location>
</feature>
<organism evidence="4 5">
    <name type="scientific">Drosophila lebanonensis</name>
    <name type="common">Fruit fly</name>
    <name type="synonym">Scaptodrosophila lebanonensis</name>
    <dbReference type="NCBI Taxonomy" id="7225"/>
    <lineage>
        <taxon>Eukaryota</taxon>
        <taxon>Metazoa</taxon>
        <taxon>Ecdysozoa</taxon>
        <taxon>Arthropoda</taxon>
        <taxon>Hexapoda</taxon>
        <taxon>Insecta</taxon>
        <taxon>Pterygota</taxon>
        <taxon>Neoptera</taxon>
        <taxon>Endopterygota</taxon>
        <taxon>Diptera</taxon>
        <taxon>Brachycera</taxon>
        <taxon>Muscomorpha</taxon>
        <taxon>Ephydroidea</taxon>
        <taxon>Drosophilidae</taxon>
        <taxon>Scaptodrosophila</taxon>
    </lineage>
</organism>
<dbReference type="PANTHER" id="PTHR41967">
    <property type="entry name" value="FI19406P1-RELATED"/>
    <property type="match status" value="1"/>
</dbReference>
<evidence type="ECO:0000259" key="2">
    <source>
        <dbReference type="Pfam" id="PF15994"/>
    </source>
</evidence>
<feature type="domain" description="DUF4770" evidence="2">
    <location>
        <begin position="57"/>
        <end position="242"/>
    </location>
</feature>
<reference evidence="5" key="1">
    <citation type="submission" date="2025-08" db="UniProtKB">
        <authorList>
            <consortium name="RefSeq"/>
        </authorList>
    </citation>
    <scope>IDENTIFICATION</scope>
    <source>
        <strain evidence="5">11010-0011.00</strain>
        <tissue evidence="5">Whole body</tissue>
    </source>
</reference>
<dbReference type="InterPro" id="IPR031936">
    <property type="entry name" value="DUF4771"/>
</dbReference>
<gene>
    <name evidence="5" type="primary">LOC115627482</name>
</gene>
<dbReference type="Proteomes" id="UP000504634">
    <property type="component" value="Unplaced"/>
</dbReference>
<dbReference type="Pfam" id="PF15994">
    <property type="entry name" value="DUF4770"/>
    <property type="match status" value="1"/>
</dbReference>
<accession>A0A6J2TQS3</accession>
<protein>
    <submittedName>
        <fullName evidence="5">Uncharacterized protein LOC115627482</fullName>
    </submittedName>
</protein>
<dbReference type="Pfam" id="PF15995">
    <property type="entry name" value="DUF4771"/>
    <property type="match status" value="1"/>
</dbReference>
<dbReference type="AlphaFoldDB" id="A0A6J2TQS3"/>
<dbReference type="GeneID" id="115627482"/>
<evidence type="ECO:0000313" key="5">
    <source>
        <dbReference type="RefSeq" id="XP_030379021.1"/>
    </source>
</evidence>
<keyword evidence="4" id="KW-1185">Reference proteome</keyword>
<dbReference type="OrthoDB" id="6613664at2759"/>
<evidence type="ECO:0000256" key="1">
    <source>
        <dbReference type="SAM" id="MobiDB-lite"/>
    </source>
</evidence>
<dbReference type="PANTHER" id="PTHR41967:SF6">
    <property type="entry name" value="FI19406P1-RELATED"/>
    <property type="match status" value="1"/>
</dbReference>
<feature type="region of interest" description="Disordered" evidence="1">
    <location>
        <begin position="156"/>
        <end position="183"/>
    </location>
</feature>
<name>A0A6J2TQS3_DROLE</name>
<feature type="region of interest" description="Disordered" evidence="1">
    <location>
        <begin position="258"/>
        <end position="277"/>
    </location>
</feature>
<dbReference type="InterPro" id="IPR031935">
    <property type="entry name" value="DUF4770"/>
</dbReference>
<evidence type="ECO:0000259" key="3">
    <source>
        <dbReference type="Pfam" id="PF15995"/>
    </source>
</evidence>